<dbReference type="InterPro" id="IPR045853">
    <property type="entry name" value="Pep_chain_release_fac_I_sf"/>
</dbReference>
<dbReference type="SUPFAM" id="SSF75620">
    <property type="entry name" value="Release factor"/>
    <property type="match status" value="1"/>
</dbReference>
<comment type="subcellular location">
    <subcellularLocation>
        <location evidence="1">Mitochondrion</location>
    </subcellularLocation>
</comment>
<dbReference type="PANTHER" id="PTHR46203">
    <property type="entry name" value="PROBABLE PEPTIDE CHAIN RELEASE FACTOR C12ORF65"/>
    <property type="match status" value="1"/>
</dbReference>
<organism evidence="7 8">
    <name type="scientific">Myriangium duriaei CBS 260.36</name>
    <dbReference type="NCBI Taxonomy" id="1168546"/>
    <lineage>
        <taxon>Eukaryota</taxon>
        <taxon>Fungi</taxon>
        <taxon>Dikarya</taxon>
        <taxon>Ascomycota</taxon>
        <taxon>Pezizomycotina</taxon>
        <taxon>Dothideomycetes</taxon>
        <taxon>Dothideomycetidae</taxon>
        <taxon>Myriangiales</taxon>
        <taxon>Myriangiaceae</taxon>
        <taxon>Myriangium</taxon>
    </lineage>
</organism>
<gene>
    <name evidence="7" type="ORF">K461DRAFT_265594</name>
</gene>
<comment type="caution">
    <text evidence="7">The sequence shown here is derived from an EMBL/GenBank/DDBJ whole genome shotgun (WGS) entry which is preliminary data.</text>
</comment>
<feature type="domain" description="Prokaryotic-type class I peptide chain release factors" evidence="6">
    <location>
        <begin position="37"/>
        <end position="133"/>
    </location>
</feature>
<dbReference type="Proteomes" id="UP000799439">
    <property type="component" value="Unassembled WGS sequence"/>
</dbReference>
<dbReference type="EMBL" id="ML996082">
    <property type="protein sequence ID" value="KAF2156167.1"/>
    <property type="molecule type" value="Genomic_DNA"/>
</dbReference>
<dbReference type="GO" id="GO:0032543">
    <property type="term" value="P:mitochondrial translation"/>
    <property type="evidence" value="ECO:0007669"/>
    <property type="project" value="UniProtKB-ARBA"/>
</dbReference>
<dbReference type="GO" id="GO:0003747">
    <property type="term" value="F:translation release factor activity"/>
    <property type="evidence" value="ECO:0007669"/>
    <property type="project" value="InterPro"/>
</dbReference>
<evidence type="ECO:0000256" key="2">
    <source>
        <dbReference type="ARBA" id="ARBA00010835"/>
    </source>
</evidence>
<dbReference type="PANTHER" id="PTHR46203:SF1">
    <property type="entry name" value="MITOCHONDRIAL TRANSLATION RELEASE FACTOR IN RESCUE"/>
    <property type="match status" value="1"/>
</dbReference>
<feature type="compositionally biased region" description="Basic and acidic residues" evidence="5">
    <location>
        <begin position="93"/>
        <end position="119"/>
    </location>
</feature>
<dbReference type="InterPro" id="IPR052405">
    <property type="entry name" value="Mito_Transl_Release_Factor"/>
</dbReference>
<reference evidence="7" key="1">
    <citation type="journal article" date="2020" name="Stud. Mycol.">
        <title>101 Dothideomycetes genomes: a test case for predicting lifestyles and emergence of pathogens.</title>
        <authorList>
            <person name="Haridas S."/>
            <person name="Albert R."/>
            <person name="Binder M."/>
            <person name="Bloem J."/>
            <person name="Labutti K."/>
            <person name="Salamov A."/>
            <person name="Andreopoulos B."/>
            <person name="Baker S."/>
            <person name="Barry K."/>
            <person name="Bills G."/>
            <person name="Bluhm B."/>
            <person name="Cannon C."/>
            <person name="Castanera R."/>
            <person name="Culley D."/>
            <person name="Daum C."/>
            <person name="Ezra D."/>
            <person name="Gonzalez J."/>
            <person name="Henrissat B."/>
            <person name="Kuo A."/>
            <person name="Liang C."/>
            <person name="Lipzen A."/>
            <person name="Lutzoni F."/>
            <person name="Magnuson J."/>
            <person name="Mondo S."/>
            <person name="Nolan M."/>
            <person name="Ohm R."/>
            <person name="Pangilinan J."/>
            <person name="Park H.-J."/>
            <person name="Ramirez L."/>
            <person name="Alfaro M."/>
            <person name="Sun H."/>
            <person name="Tritt A."/>
            <person name="Yoshinaga Y."/>
            <person name="Zwiers L.-H."/>
            <person name="Turgeon B."/>
            <person name="Goodwin S."/>
            <person name="Spatafora J."/>
            <person name="Crous P."/>
            <person name="Grigoriev I."/>
        </authorList>
    </citation>
    <scope>NUCLEOTIDE SEQUENCE</scope>
    <source>
        <strain evidence="7">CBS 260.36</strain>
    </source>
</reference>
<evidence type="ECO:0000256" key="4">
    <source>
        <dbReference type="ARBA" id="ARBA00023128"/>
    </source>
</evidence>
<sequence>MYSPTTRLLLRIPSLPIRTFTTLPPLSAKPLPPLPVLKPSDYTESFLRGTGPGGQKINKTSSAVQLQHHPTGIVVKCQATRSRTTNRAMARRWLQEKIEEHELGDKSRTKMREEREGKKKQSAMKKKRRKYRALEEGKEDGKRQEGEDTVEDVVIEDDRVVEKDAARDERTQELQEEGKSKKGG</sequence>
<evidence type="ECO:0000256" key="1">
    <source>
        <dbReference type="ARBA" id="ARBA00004173"/>
    </source>
</evidence>
<evidence type="ECO:0000256" key="3">
    <source>
        <dbReference type="ARBA" id="ARBA00022946"/>
    </source>
</evidence>
<dbReference type="AlphaFoldDB" id="A0A9P4J9Z5"/>
<dbReference type="InterPro" id="IPR000352">
    <property type="entry name" value="Pep_chain_release_fac_I"/>
</dbReference>
<feature type="compositionally biased region" description="Basic residues" evidence="5">
    <location>
        <begin position="120"/>
        <end position="131"/>
    </location>
</feature>
<evidence type="ECO:0000259" key="6">
    <source>
        <dbReference type="Pfam" id="PF00472"/>
    </source>
</evidence>
<keyword evidence="8" id="KW-1185">Reference proteome</keyword>
<proteinExistence type="inferred from homology"/>
<protein>
    <recommendedName>
        <fullName evidence="6">Prokaryotic-type class I peptide chain release factors domain-containing protein</fullName>
    </recommendedName>
</protein>
<evidence type="ECO:0000256" key="5">
    <source>
        <dbReference type="SAM" id="MobiDB-lite"/>
    </source>
</evidence>
<dbReference type="Pfam" id="PF00472">
    <property type="entry name" value="RF-1"/>
    <property type="match status" value="1"/>
</dbReference>
<name>A0A9P4J9Z5_9PEZI</name>
<keyword evidence="4" id="KW-0496">Mitochondrion</keyword>
<feature type="compositionally biased region" description="Basic and acidic residues" evidence="5">
    <location>
        <begin position="132"/>
        <end position="146"/>
    </location>
</feature>
<dbReference type="GO" id="GO:0005739">
    <property type="term" value="C:mitochondrion"/>
    <property type="evidence" value="ECO:0007669"/>
    <property type="project" value="UniProtKB-SubCell"/>
</dbReference>
<feature type="compositionally biased region" description="Basic and acidic residues" evidence="5">
    <location>
        <begin position="156"/>
        <end position="184"/>
    </location>
</feature>
<keyword evidence="3" id="KW-0809">Transit peptide</keyword>
<dbReference type="Gene3D" id="3.30.160.20">
    <property type="match status" value="1"/>
</dbReference>
<evidence type="ECO:0000313" key="7">
    <source>
        <dbReference type="EMBL" id="KAF2156167.1"/>
    </source>
</evidence>
<evidence type="ECO:0000313" key="8">
    <source>
        <dbReference type="Proteomes" id="UP000799439"/>
    </source>
</evidence>
<feature type="region of interest" description="Disordered" evidence="5">
    <location>
        <begin position="92"/>
        <end position="184"/>
    </location>
</feature>
<dbReference type="FunFam" id="3.30.160.20:FF:000065">
    <property type="entry name" value="Peptidyl-tRNA hydrolase domain protein"/>
    <property type="match status" value="1"/>
</dbReference>
<accession>A0A9P4J9Z5</accession>
<comment type="similarity">
    <text evidence="2">Belongs to the prokaryotic/mitochondrial release factor family.</text>
</comment>
<dbReference type="OrthoDB" id="277888at2759"/>